<accession>A0A8J4TH27</accession>
<organism evidence="2 3">
    <name type="scientific">Paragonimus heterotremus</name>
    <dbReference type="NCBI Taxonomy" id="100268"/>
    <lineage>
        <taxon>Eukaryota</taxon>
        <taxon>Metazoa</taxon>
        <taxon>Spiralia</taxon>
        <taxon>Lophotrochozoa</taxon>
        <taxon>Platyhelminthes</taxon>
        <taxon>Trematoda</taxon>
        <taxon>Digenea</taxon>
        <taxon>Plagiorchiida</taxon>
        <taxon>Troglotremata</taxon>
        <taxon>Troglotrematidae</taxon>
        <taxon>Paragonimus</taxon>
    </lineage>
</organism>
<keyword evidence="3" id="KW-1185">Reference proteome</keyword>
<keyword evidence="1" id="KW-0812">Transmembrane</keyword>
<evidence type="ECO:0000313" key="2">
    <source>
        <dbReference type="EMBL" id="KAF5401191.1"/>
    </source>
</evidence>
<protein>
    <submittedName>
        <fullName evidence="2">Uncharacterized protein</fullName>
    </submittedName>
</protein>
<feature type="transmembrane region" description="Helical" evidence="1">
    <location>
        <begin position="123"/>
        <end position="149"/>
    </location>
</feature>
<feature type="transmembrane region" description="Helical" evidence="1">
    <location>
        <begin position="155"/>
        <end position="178"/>
    </location>
</feature>
<evidence type="ECO:0000313" key="3">
    <source>
        <dbReference type="Proteomes" id="UP000748531"/>
    </source>
</evidence>
<dbReference type="OrthoDB" id="10328806at2759"/>
<name>A0A8J4TH27_9TREM</name>
<dbReference type="AlphaFoldDB" id="A0A8J4TH27"/>
<keyword evidence="1" id="KW-1133">Transmembrane helix</keyword>
<evidence type="ECO:0000256" key="1">
    <source>
        <dbReference type="SAM" id="Phobius"/>
    </source>
</evidence>
<reference evidence="2" key="1">
    <citation type="submission" date="2019-05" db="EMBL/GenBank/DDBJ databases">
        <title>Annotation for the trematode Paragonimus heterotremus.</title>
        <authorList>
            <person name="Choi Y.-J."/>
        </authorList>
    </citation>
    <scope>NUCLEOTIDE SEQUENCE</scope>
    <source>
        <strain evidence="2">LC</strain>
    </source>
</reference>
<dbReference type="EMBL" id="LUCH01002642">
    <property type="protein sequence ID" value="KAF5401191.1"/>
    <property type="molecule type" value="Genomic_DNA"/>
</dbReference>
<proteinExistence type="predicted"/>
<comment type="caution">
    <text evidence="2">The sequence shown here is derived from an EMBL/GenBank/DDBJ whole genome shotgun (WGS) entry which is preliminary data.</text>
</comment>
<gene>
    <name evidence="2" type="ORF">PHET_05315</name>
</gene>
<sequence length="236" mass="26541">MDFGLQKLIRSKIGWVDATESVVPCVSTKQTQCIFGKEATGLANQNAISDEKEVNISASLPQSTSWSIIGVHKCVTSVYHTFFPFRIFSRPSCTDDSDTPEVLEGDKQACQIAPIPIATHPNVLFATIFSAIFCIAFPLLFLATCLIFFAFSFWVIFLLTFALAFMLALCFALSLTVFGPQQLPLMLVSSFNPFRWLQVVKMLLNNSVFLRQIIFRMHQHVGSLVWNWLPRAFVTK</sequence>
<dbReference type="Proteomes" id="UP000748531">
    <property type="component" value="Unassembled WGS sequence"/>
</dbReference>
<keyword evidence="1" id="KW-0472">Membrane</keyword>